<dbReference type="AlphaFoldDB" id="A0A1E3INC8"/>
<dbReference type="PANTHER" id="PTHR21022">
    <property type="entry name" value="PREPHENATE DEHYDRATASE P PROTEIN"/>
    <property type="match status" value="1"/>
</dbReference>
<gene>
    <name evidence="6" type="ORF">L203_104766</name>
</gene>
<dbReference type="OrthoDB" id="983542at2759"/>
<comment type="pathway">
    <text evidence="5">Amino-acid biosynthesis.</text>
</comment>
<protein>
    <submittedName>
        <fullName evidence="6">Uncharacterized protein</fullName>
    </submittedName>
</protein>
<dbReference type="RefSeq" id="XP_066070241.1">
    <property type="nucleotide sequence ID" value="XM_066214144.1"/>
</dbReference>
<evidence type="ECO:0000256" key="5">
    <source>
        <dbReference type="ARBA" id="ARBA00029440"/>
    </source>
</evidence>
<dbReference type="GO" id="GO:0004664">
    <property type="term" value="F:prephenate dehydratase activity"/>
    <property type="evidence" value="ECO:0007669"/>
    <property type="project" value="InterPro"/>
</dbReference>
<keyword evidence="3" id="KW-0584">Phenylalanine biosynthesis</keyword>
<dbReference type="InterPro" id="IPR001086">
    <property type="entry name" value="Preph_deHydtase"/>
</dbReference>
<dbReference type="PROSITE" id="PS51171">
    <property type="entry name" value="PREPHENATE_DEHYDR_3"/>
    <property type="match status" value="1"/>
</dbReference>
<keyword evidence="4" id="KW-0456">Lyase</keyword>
<evidence type="ECO:0000256" key="1">
    <source>
        <dbReference type="ARBA" id="ARBA00022605"/>
    </source>
</evidence>
<reference evidence="6" key="3">
    <citation type="submission" date="2024-01" db="EMBL/GenBank/DDBJ databases">
        <authorList>
            <person name="Coelho M.A."/>
            <person name="David-Palma M."/>
            <person name="Shea T."/>
            <person name="Sun S."/>
            <person name="Cuomo C.A."/>
            <person name="Heitman J."/>
        </authorList>
    </citation>
    <scope>NUCLEOTIDE SEQUENCE</scope>
    <source>
        <strain evidence="6">CBS 7841</strain>
    </source>
</reference>
<evidence type="ECO:0000256" key="3">
    <source>
        <dbReference type="ARBA" id="ARBA00023222"/>
    </source>
</evidence>
<reference evidence="6" key="1">
    <citation type="submission" date="2016-06" db="EMBL/GenBank/DDBJ databases">
        <authorList>
            <person name="Cuomo C."/>
            <person name="Litvintseva A."/>
            <person name="Heitman J."/>
            <person name="Chen Y."/>
            <person name="Sun S."/>
            <person name="Springer D."/>
            <person name="Dromer F."/>
            <person name="Young S."/>
            <person name="Zeng Q."/>
            <person name="Chapman S."/>
            <person name="Gujja S."/>
            <person name="Saif S."/>
            <person name="Birren B."/>
        </authorList>
    </citation>
    <scope>NUCLEOTIDE SEQUENCE</scope>
    <source>
        <strain evidence="6">CBS 7841</strain>
    </source>
</reference>
<keyword evidence="2" id="KW-0057">Aromatic amino acid biosynthesis</keyword>
<dbReference type="SUPFAM" id="SSF53850">
    <property type="entry name" value="Periplasmic binding protein-like II"/>
    <property type="match status" value="1"/>
</dbReference>
<dbReference type="CDD" id="cd13532">
    <property type="entry name" value="PBP2_PDT_like"/>
    <property type="match status" value="1"/>
</dbReference>
<evidence type="ECO:0000313" key="7">
    <source>
        <dbReference type="Proteomes" id="UP000094043"/>
    </source>
</evidence>
<accession>A0A1E3INC8</accession>
<name>A0A1E3INC8_9TREE</name>
<dbReference type="FunFam" id="3.40.190.10:FF:000336">
    <property type="entry name" value="Unplaced genomic scaffold supercont1.18, whole genome shotgun sequence"/>
    <property type="match status" value="1"/>
</dbReference>
<dbReference type="GeneID" id="91088976"/>
<dbReference type="VEuPathDB" id="FungiDB:L203_02033"/>
<keyword evidence="7" id="KW-1185">Reference proteome</keyword>
<reference evidence="6" key="2">
    <citation type="journal article" date="2022" name="Elife">
        <title>Obligate sexual reproduction of a homothallic fungus closely related to the Cryptococcus pathogenic species complex.</title>
        <authorList>
            <person name="Passer A.R."/>
            <person name="Clancey S.A."/>
            <person name="Shea T."/>
            <person name="David-Palma M."/>
            <person name="Averette A.F."/>
            <person name="Boekhout T."/>
            <person name="Porcel B.M."/>
            <person name="Nowrousian M."/>
            <person name="Cuomo C.A."/>
            <person name="Sun S."/>
            <person name="Heitman J."/>
            <person name="Coelho M.A."/>
        </authorList>
    </citation>
    <scope>NUCLEOTIDE SEQUENCE</scope>
    <source>
        <strain evidence="6">CBS 7841</strain>
    </source>
</reference>
<organism evidence="6 7">
    <name type="scientific">Cryptococcus depauperatus CBS 7841</name>
    <dbReference type="NCBI Taxonomy" id="1295531"/>
    <lineage>
        <taxon>Eukaryota</taxon>
        <taxon>Fungi</taxon>
        <taxon>Dikarya</taxon>
        <taxon>Basidiomycota</taxon>
        <taxon>Agaricomycotina</taxon>
        <taxon>Tremellomycetes</taxon>
        <taxon>Tremellales</taxon>
        <taxon>Cryptococcaceae</taxon>
        <taxon>Cryptococcus</taxon>
    </lineage>
</organism>
<keyword evidence="1" id="KW-0028">Amino-acid biosynthesis</keyword>
<evidence type="ECO:0000256" key="4">
    <source>
        <dbReference type="ARBA" id="ARBA00023239"/>
    </source>
</evidence>
<proteinExistence type="predicted"/>
<dbReference type="EMBL" id="CP143789">
    <property type="protein sequence ID" value="WVN89541.1"/>
    <property type="molecule type" value="Genomic_DNA"/>
</dbReference>
<evidence type="ECO:0000256" key="2">
    <source>
        <dbReference type="ARBA" id="ARBA00023141"/>
    </source>
</evidence>
<dbReference type="Proteomes" id="UP000094043">
    <property type="component" value="Chromosome 6"/>
</dbReference>
<dbReference type="GO" id="GO:0009094">
    <property type="term" value="P:L-phenylalanine biosynthetic process"/>
    <property type="evidence" value="ECO:0007669"/>
    <property type="project" value="UniProtKB-KW"/>
</dbReference>
<dbReference type="PANTHER" id="PTHR21022:SF19">
    <property type="entry name" value="PREPHENATE DEHYDRATASE-RELATED"/>
    <property type="match status" value="1"/>
</dbReference>
<evidence type="ECO:0000313" key="6">
    <source>
        <dbReference type="EMBL" id="WVN89541.1"/>
    </source>
</evidence>
<dbReference type="KEGG" id="cdep:91088976"/>
<dbReference type="Pfam" id="PF00800">
    <property type="entry name" value="PDT"/>
    <property type="match status" value="1"/>
</dbReference>
<dbReference type="GO" id="GO:0005737">
    <property type="term" value="C:cytoplasm"/>
    <property type="evidence" value="ECO:0007669"/>
    <property type="project" value="TreeGrafter"/>
</dbReference>
<sequence length="311" mass="34195">MEPRPEETETAPIQMAFLGPPGTYGEQAAQAFASAYHYPIDLVPCSTITDVYNHSAPLIALPLENTLQGSVLETLDSLLSVLNSTSVASPSDRTPQRSIIKDLVLPIRHCLVGLKGTIMSHIAFVRSHEQALGQSAHFLRKYLPNAKLEKWSSTAGAAVSLLQKDSEQTGAAICSKAVVSLYPNELEVLCEGTQYGTENYTRFLLLAANSWLPSPHIIQPTNGLAEYSAFYAISSPSLSPFLSTTSWRMKTIHSRPAAEGISYANDKFPKWYLVETLEMGAGRQMETQYGKESNEVLVLGRVRQEVENKYL</sequence>
<dbReference type="Gene3D" id="3.40.190.10">
    <property type="entry name" value="Periplasmic binding protein-like II"/>
    <property type="match status" value="2"/>
</dbReference>